<feature type="transmembrane region" description="Helical" evidence="9">
    <location>
        <begin position="82"/>
        <end position="99"/>
    </location>
</feature>
<dbReference type="PANTHER" id="PTHR33451">
    <property type="entry name" value="MALATE-2H(+)/NA(+)-LACTATE ANTIPORTER"/>
    <property type="match status" value="1"/>
</dbReference>
<evidence type="ECO:0000313" key="11">
    <source>
        <dbReference type="EMBL" id="MFC5066540.1"/>
    </source>
</evidence>
<evidence type="ECO:0000256" key="6">
    <source>
        <dbReference type="ARBA" id="ARBA00022989"/>
    </source>
</evidence>
<proteinExistence type="inferred from homology"/>
<accession>A0ABV9YUI1</accession>
<evidence type="ECO:0000256" key="4">
    <source>
        <dbReference type="ARBA" id="ARBA00022475"/>
    </source>
</evidence>
<feature type="transmembrane region" description="Helical" evidence="9">
    <location>
        <begin position="146"/>
        <end position="174"/>
    </location>
</feature>
<evidence type="ECO:0000256" key="9">
    <source>
        <dbReference type="SAM" id="Phobius"/>
    </source>
</evidence>
<keyword evidence="3" id="KW-0050">Antiport</keyword>
<feature type="transmembrane region" description="Helical" evidence="9">
    <location>
        <begin position="344"/>
        <end position="368"/>
    </location>
</feature>
<evidence type="ECO:0000256" key="7">
    <source>
        <dbReference type="ARBA" id="ARBA00023136"/>
    </source>
</evidence>
<keyword evidence="4" id="KW-1003">Cell membrane</keyword>
<feature type="transmembrane region" description="Helical" evidence="9">
    <location>
        <begin position="244"/>
        <end position="262"/>
    </location>
</feature>
<evidence type="ECO:0000256" key="2">
    <source>
        <dbReference type="ARBA" id="ARBA00022448"/>
    </source>
</evidence>
<sequence>MTEADEPPRKIKEPSYADGIAPMLLLVVLIAGAVALFGLQATEGPIQVALILAAMFTALIILKNGHPWEEIAEAGRKGVSSVVSAIFILLSVGALIGAWNMSGTIPTLVFYGIQILSPNWFYLASLVICSAISMGIGSSWTTAGTIGVGLTALATLAGVSPVITAGAVVSGAYVGDKLSPLSETTVLAAQLTGNDVYTHLRAQMKTSVPAFILAAVLFGMIGLMDGSEGAGEAVIASELVALDGLFHITPLNLLPLVLLVTLSVLRVPASLAIMAAALFAGLMAPLLQSEAVLRFVGTDQTAAPWDYIKGIWQALATGYRTTSGIAEVDSLLSRGGMDSMLKTIWLILGALVFGTLLDEFGLLSKLITPMLKAARTSGQLVASAAGTAIGLNIIAGDQYLALVLPARLFRREFEARGLPSTNLSRTLADAGTVTSPLVPWNSCGAYMSAVLGVPTLLYLPFCFFNLASPLLTVVVGARMPTSAARIGHNNQVPRRPYT</sequence>
<feature type="domain" description="Na+/H+ antiporter NhaC-like C-terminal" evidence="10">
    <location>
        <begin position="171"/>
        <end position="475"/>
    </location>
</feature>
<keyword evidence="2" id="KW-0813">Transport</keyword>
<evidence type="ECO:0000256" key="3">
    <source>
        <dbReference type="ARBA" id="ARBA00022449"/>
    </source>
</evidence>
<feature type="transmembrane region" description="Helical" evidence="9">
    <location>
        <begin position="207"/>
        <end position="224"/>
    </location>
</feature>
<protein>
    <submittedName>
        <fullName evidence="11">Na+/H+ antiporter NhaC family protein</fullName>
    </submittedName>
</protein>
<comment type="similarity">
    <text evidence="8">Belongs to the NhaC Na(+)/H(+) (TC 2.A.35) antiporter family.</text>
</comment>
<dbReference type="Proteomes" id="UP001595796">
    <property type="component" value="Unassembled WGS sequence"/>
</dbReference>
<feature type="transmembrane region" description="Helical" evidence="9">
    <location>
        <begin position="269"/>
        <end position="287"/>
    </location>
</feature>
<gene>
    <name evidence="11" type="ORF">ACFPFW_00750</name>
</gene>
<organism evidence="11 12">
    <name type="scientific">Flaviflagellibacter deserti</name>
    <dbReference type="NCBI Taxonomy" id="2267266"/>
    <lineage>
        <taxon>Bacteria</taxon>
        <taxon>Pseudomonadati</taxon>
        <taxon>Pseudomonadota</taxon>
        <taxon>Alphaproteobacteria</taxon>
        <taxon>Hyphomicrobiales</taxon>
        <taxon>Flaviflagellibacter</taxon>
    </lineage>
</organism>
<reference evidence="12" key="1">
    <citation type="journal article" date="2019" name="Int. J. Syst. Evol. Microbiol.">
        <title>The Global Catalogue of Microorganisms (GCM) 10K type strain sequencing project: providing services to taxonomists for standard genome sequencing and annotation.</title>
        <authorList>
            <consortium name="The Broad Institute Genomics Platform"/>
            <consortium name="The Broad Institute Genome Sequencing Center for Infectious Disease"/>
            <person name="Wu L."/>
            <person name="Ma J."/>
        </authorList>
    </citation>
    <scope>NUCLEOTIDE SEQUENCE [LARGE SCALE GENOMIC DNA]</scope>
    <source>
        <strain evidence="12">CGMCC 1.16444</strain>
    </source>
</reference>
<dbReference type="InterPro" id="IPR052180">
    <property type="entry name" value="NhaC_Na-H+_Antiporter"/>
</dbReference>
<evidence type="ECO:0000256" key="8">
    <source>
        <dbReference type="ARBA" id="ARBA00038435"/>
    </source>
</evidence>
<dbReference type="EMBL" id="JBHSJF010000001">
    <property type="protein sequence ID" value="MFC5066540.1"/>
    <property type="molecule type" value="Genomic_DNA"/>
</dbReference>
<keyword evidence="7 9" id="KW-0472">Membrane</keyword>
<evidence type="ECO:0000256" key="5">
    <source>
        <dbReference type="ARBA" id="ARBA00022692"/>
    </source>
</evidence>
<evidence type="ECO:0000259" key="10">
    <source>
        <dbReference type="Pfam" id="PF03553"/>
    </source>
</evidence>
<dbReference type="Pfam" id="PF03553">
    <property type="entry name" value="Na_H_antiporter"/>
    <property type="match status" value="1"/>
</dbReference>
<comment type="subcellular location">
    <subcellularLocation>
        <location evidence="1">Cell membrane</location>
        <topology evidence="1">Multi-pass membrane protein</topology>
    </subcellularLocation>
</comment>
<dbReference type="RefSeq" id="WP_114955326.1">
    <property type="nucleotide sequence ID" value="NZ_JBHSJF010000001.1"/>
</dbReference>
<feature type="transmembrane region" description="Helical" evidence="9">
    <location>
        <begin position="120"/>
        <end position="140"/>
    </location>
</feature>
<feature type="transmembrane region" description="Helical" evidence="9">
    <location>
        <begin position="46"/>
        <end position="62"/>
    </location>
</feature>
<evidence type="ECO:0000313" key="12">
    <source>
        <dbReference type="Proteomes" id="UP001595796"/>
    </source>
</evidence>
<evidence type="ECO:0000256" key="1">
    <source>
        <dbReference type="ARBA" id="ARBA00004651"/>
    </source>
</evidence>
<keyword evidence="6 9" id="KW-1133">Transmembrane helix</keyword>
<comment type="caution">
    <text evidence="11">The sequence shown here is derived from an EMBL/GenBank/DDBJ whole genome shotgun (WGS) entry which is preliminary data.</text>
</comment>
<keyword evidence="12" id="KW-1185">Reference proteome</keyword>
<dbReference type="InterPro" id="IPR018461">
    <property type="entry name" value="Na/H_Antiport_NhaC-like_C"/>
</dbReference>
<dbReference type="PANTHER" id="PTHR33451:SF3">
    <property type="entry name" value="MALATE-2H(+)_NA(+)-LACTATE ANTIPORTER"/>
    <property type="match status" value="1"/>
</dbReference>
<keyword evidence="5 9" id="KW-0812">Transmembrane</keyword>
<name>A0ABV9YUI1_9HYPH</name>
<feature type="transmembrane region" description="Helical" evidence="9">
    <location>
        <begin position="380"/>
        <end position="401"/>
    </location>
</feature>
<feature type="transmembrane region" description="Helical" evidence="9">
    <location>
        <begin position="456"/>
        <end position="477"/>
    </location>
</feature>
<feature type="transmembrane region" description="Helical" evidence="9">
    <location>
        <begin position="20"/>
        <end position="39"/>
    </location>
</feature>